<dbReference type="OrthoDB" id="9806690at2"/>
<dbReference type="PROSITE" id="PS51217">
    <property type="entry name" value="UVRD_HELICASE_CTER"/>
    <property type="match status" value="1"/>
</dbReference>
<dbReference type="Pfam" id="PF00580">
    <property type="entry name" value="UvrD-helicase"/>
    <property type="match status" value="1"/>
</dbReference>
<dbReference type="GO" id="GO:0000725">
    <property type="term" value="P:recombinational repair"/>
    <property type="evidence" value="ECO:0007669"/>
    <property type="project" value="TreeGrafter"/>
</dbReference>
<keyword evidence="17" id="KW-1185">Reference proteome</keyword>
<dbReference type="HOGENOM" id="CLU_004585_5_2_5"/>
<evidence type="ECO:0000256" key="5">
    <source>
        <dbReference type="ARBA" id="ARBA00022840"/>
    </source>
</evidence>
<keyword evidence="3 13" id="KW-0378">Hydrolase</keyword>
<dbReference type="InterPro" id="IPR027417">
    <property type="entry name" value="P-loop_NTPase"/>
</dbReference>
<dbReference type="GO" id="GO:0005524">
    <property type="term" value="F:ATP binding"/>
    <property type="evidence" value="ECO:0007669"/>
    <property type="project" value="UniProtKB-UniRule"/>
</dbReference>
<dbReference type="STRING" id="1294273.roselon_03458"/>
<keyword evidence="4 13" id="KW-0347">Helicase</keyword>
<proteinExistence type="inferred from homology"/>
<feature type="domain" description="UvrD-like helicase ATP-binding" evidence="14">
    <location>
        <begin position="32"/>
        <end position="345"/>
    </location>
</feature>
<evidence type="ECO:0000256" key="2">
    <source>
        <dbReference type="ARBA" id="ARBA00022741"/>
    </source>
</evidence>
<dbReference type="Gene3D" id="1.10.10.160">
    <property type="match status" value="1"/>
</dbReference>
<evidence type="ECO:0000259" key="14">
    <source>
        <dbReference type="PROSITE" id="PS51198"/>
    </source>
</evidence>
<dbReference type="InterPro" id="IPR000212">
    <property type="entry name" value="DNA_helicase_UvrD/REP"/>
</dbReference>
<dbReference type="PANTHER" id="PTHR11070">
    <property type="entry name" value="UVRD / RECB / PCRA DNA HELICASE FAMILY MEMBER"/>
    <property type="match status" value="1"/>
</dbReference>
<dbReference type="GO" id="GO:0005829">
    <property type="term" value="C:cytosol"/>
    <property type="evidence" value="ECO:0007669"/>
    <property type="project" value="TreeGrafter"/>
</dbReference>
<evidence type="ECO:0000256" key="10">
    <source>
        <dbReference type="ARBA" id="ARBA00034808"/>
    </source>
</evidence>
<keyword evidence="5 13" id="KW-0067">ATP-binding</keyword>
<dbReference type="CDD" id="cd18807">
    <property type="entry name" value="SF1_C_UvrD"/>
    <property type="match status" value="1"/>
</dbReference>
<dbReference type="EMBL" id="CP004372">
    <property type="protein sequence ID" value="AHM05714.1"/>
    <property type="molecule type" value="Genomic_DNA"/>
</dbReference>
<keyword evidence="2 13" id="KW-0547">Nucleotide-binding</keyword>
<evidence type="ECO:0000256" key="8">
    <source>
        <dbReference type="ARBA" id="ARBA00025289"/>
    </source>
</evidence>
<dbReference type="EC" id="5.6.2.4" evidence="10"/>
<dbReference type="KEGG" id="red:roselon_03458"/>
<dbReference type="PATRIC" id="fig|1294273.3.peg.3416"/>
<dbReference type="GO" id="GO:0003677">
    <property type="term" value="F:DNA binding"/>
    <property type="evidence" value="ECO:0007669"/>
    <property type="project" value="UniProtKB-KW"/>
</dbReference>
<evidence type="ECO:0000256" key="11">
    <source>
        <dbReference type="ARBA" id="ARBA00034923"/>
    </source>
</evidence>
<gene>
    <name evidence="16" type="ORF">roselon_03458</name>
</gene>
<dbReference type="GO" id="GO:0043138">
    <property type="term" value="F:3'-5' DNA helicase activity"/>
    <property type="evidence" value="ECO:0007669"/>
    <property type="project" value="UniProtKB-EC"/>
</dbReference>
<evidence type="ECO:0000256" key="3">
    <source>
        <dbReference type="ARBA" id="ARBA00022801"/>
    </source>
</evidence>
<evidence type="ECO:0000256" key="6">
    <source>
        <dbReference type="ARBA" id="ARBA00023125"/>
    </source>
</evidence>
<dbReference type="GO" id="GO:0016887">
    <property type="term" value="F:ATP hydrolysis activity"/>
    <property type="evidence" value="ECO:0007669"/>
    <property type="project" value="RHEA"/>
</dbReference>
<evidence type="ECO:0000256" key="13">
    <source>
        <dbReference type="PROSITE-ProRule" id="PRU00560"/>
    </source>
</evidence>
<evidence type="ECO:0000256" key="7">
    <source>
        <dbReference type="ARBA" id="ARBA00023235"/>
    </source>
</evidence>
<dbReference type="RefSeq" id="WP_025313330.1">
    <property type="nucleotide sequence ID" value="NZ_CP004372.1"/>
</dbReference>
<sequence>MSSFDDSDAFEAASAASLSARAMAARAMPHLDGLNPAQREAVEQMEGPVLMLAGAGTGKTKALTARIAHLLATGTARPNEVLAVTFTNKAAREMKNRIGALMGQAVEGMPWLGTFHSICAKLLRRHAELVGLKSNFTILDTDDQKRVLKNLLSVNSVDEKRHPPRWVSSFIEQCKNNAWTPDKVPAANDLELWCDRIFDQSTLAEAPNVYEFSRRNPDSGAVGRHIIMASTIYAQYQTRLRELNAVDFGDLLLHVIRIFQENDDLLAQYQRWFRYILVDEYQDTNVAQYLWLRLLAQGHSNICCVGDDDQSIYGWRGAEVGNILRFEKDFPGAKVVRLEQNYRSTGHILAAASGVIEANKGRLGKTLWTDGDDGEKVRLIGHWDGEEEARWIGEEIESMGQGTRGMDPIGPNDIAILVRASHQMRAFEDRFLTIGLPYRVIGGPRFYERMEIRDAMAYFRVVVSPDDDLAFERIVNTPKRGLGDKAQATIQKMARTNGVSLLDGARLAVETKALSGKGLKELTRLVDQIGHWRALMQGGLRQVGPVDDLIEEDRPTIDALSHIELAEVILDESGYTAMWQNDKTPEAPGRLENLKELVKALESFENLQGFLEHVSLIMDNEADDHEPKVTLMTLHAAKGLEFPAVFLPGWEDGLFPSQRSMDESGLKGLEEERRLAYVGITRAEKVCTISFAGNRRVYGQWQSQLPSRFIDELPEAHVEVLTPPGLYGHQGGMAASASPVAEMMRGSDLQEKAARADVYNSPGWKRLQQNQGRFGMRQPSEAKNVTIDAEAISAFSVGDRVFHQKFGYGEVISVEGDKLGIAFDKAGEKHVVGRFVVAADAAGDVPF</sequence>
<comment type="catalytic activity">
    <reaction evidence="9">
        <text>Couples ATP hydrolysis with the unwinding of duplex DNA by translocating in the 3'-5' direction.</text>
        <dbReference type="EC" id="5.6.2.4"/>
    </reaction>
</comment>
<feature type="domain" description="UvrD-like helicase C-terminal" evidence="15">
    <location>
        <begin position="346"/>
        <end position="639"/>
    </location>
</feature>
<evidence type="ECO:0000259" key="15">
    <source>
        <dbReference type="PROSITE" id="PS51217"/>
    </source>
</evidence>
<dbReference type="Proteomes" id="UP000019593">
    <property type="component" value="Chromosome"/>
</dbReference>
<evidence type="ECO:0000256" key="1">
    <source>
        <dbReference type="ARBA" id="ARBA00009922"/>
    </source>
</evidence>
<dbReference type="InterPro" id="IPR013986">
    <property type="entry name" value="DExx_box_DNA_helicase_dom_sf"/>
</dbReference>
<dbReference type="PANTHER" id="PTHR11070:SF2">
    <property type="entry name" value="ATP-DEPENDENT DNA HELICASE SRS2"/>
    <property type="match status" value="1"/>
</dbReference>
<dbReference type="eggNOG" id="COG0210">
    <property type="taxonomic scope" value="Bacteria"/>
</dbReference>
<name>W8RWX3_9RHOB</name>
<organism evidence="16 17">
    <name type="scientific">Roseicyclus elongatus DSM 19469</name>
    <dbReference type="NCBI Taxonomy" id="1294273"/>
    <lineage>
        <taxon>Bacteria</taxon>
        <taxon>Pseudomonadati</taxon>
        <taxon>Pseudomonadota</taxon>
        <taxon>Alphaproteobacteria</taxon>
        <taxon>Rhodobacterales</taxon>
        <taxon>Roseobacteraceae</taxon>
        <taxon>Roseicyclus</taxon>
    </lineage>
</organism>
<comment type="catalytic activity">
    <reaction evidence="12">
        <text>ATP + H2O = ADP + phosphate + H(+)</text>
        <dbReference type="Rhea" id="RHEA:13065"/>
        <dbReference type="ChEBI" id="CHEBI:15377"/>
        <dbReference type="ChEBI" id="CHEBI:15378"/>
        <dbReference type="ChEBI" id="CHEBI:30616"/>
        <dbReference type="ChEBI" id="CHEBI:43474"/>
        <dbReference type="ChEBI" id="CHEBI:456216"/>
        <dbReference type="EC" id="5.6.2.4"/>
    </reaction>
</comment>
<dbReference type="Pfam" id="PF21196">
    <property type="entry name" value="PcrA_UvrD_tudor"/>
    <property type="match status" value="1"/>
</dbReference>
<dbReference type="CDD" id="cd17932">
    <property type="entry name" value="DEXQc_UvrD"/>
    <property type="match status" value="1"/>
</dbReference>
<dbReference type="SUPFAM" id="SSF52540">
    <property type="entry name" value="P-loop containing nucleoside triphosphate hydrolases"/>
    <property type="match status" value="1"/>
</dbReference>
<dbReference type="InterPro" id="IPR014017">
    <property type="entry name" value="DNA_helicase_UvrD-like_C"/>
</dbReference>
<dbReference type="Gene3D" id="1.10.486.10">
    <property type="entry name" value="PCRA, domain 4"/>
    <property type="match status" value="1"/>
</dbReference>
<keyword evidence="7" id="KW-0413">Isomerase</keyword>
<dbReference type="FunFam" id="3.40.50.300:FF:001890">
    <property type="entry name" value="DNA helicase"/>
    <property type="match status" value="1"/>
</dbReference>
<comment type="similarity">
    <text evidence="1">Belongs to the helicase family. UvrD subfamily.</text>
</comment>
<evidence type="ECO:0000313" key="16">
    <source>
        <dbReference type="EMBL" id="AHM05714.1"/>
    </source>
</evidence>
<dbReference type="Gene3D" id="3.40.50.300">
    <property type="entry name" value="P-loop containing nucleotide triphosphate hydrolases"/>
    <property type="match status" value="2"/>
</dbReference>
<evidence type="ECO:0000256" key="9">
    <source>
        <dbReference type="ARBA" id="ARBA00034617"/>
    </source>
</evidence>
<dbReference type="Pfam" id="PF13361">
    <property type="entry name" value="UvrD_C"/>
    <property type="match status" value="1"/>
</dbReference>
<reference evidence="16 17" key="1">
    <citation type="submission" date="2013-03" db="EMBL/GenBank/DDBJ databases">
        <authorList>
            <person name="Fiebig A."/>
            <person name="Goeker M."/>
            <person name="Klenk H.-P.P."/>
        </authorList>
    </citation>
    <scope>NUCLEOTIDE SEQUENCE [LARGE SCALE GENOMIC DNA]</scope>
    <source>
        <strain evidence="17">DSM 19469</strain>
    </source>
</reference>
<evidence type="ECO:0000256" key="12">
    <source>
        <dbReference type="ARBA" id="ARBA00048988"/>
    </source>
</evidence>
<comment type="function">
    <text evidence="8">Has both ATPase and helicase activities. Unwinds DNA duplexes with 3' to 5' polarity with respect to the bound strand and initiates unwinding most effectively when a single-stranded region is present. Involved in the post-incision events of nucleotide excision repair and methyl-directed mismatch repair.</text>
</comment>
<feature type="binding site" evidence="13">
    <location>
        <begin position="53"/>
        <end position="60"/>
    </location>
    <ligand>
        <name>ATP</name>
        <dbReference type="ChEBI" id="CHEBI:30616"/>
    </ligand>
</feature>
<evidence type="ECO:0000313" key="17">
    <source>
        <dbReference type="Proteomes" id="UP000019593"/>
    </source>
</evidence>
<accession>W8RWX3</accession>
<dbReference type="InterPro" id="IPR014016">
    <property type="entry name" value="UvrD-like_ATP-bd"/>
</dbReference>
<keyword evidence="6" id="KW-0238">DNA-binding</keyword>
<evidence type="ECO:0000256" key="4">
    <source>
        <dbReference type="ARBA" id="ARBA00022806"/>
    </source>
</evidence>
<protein>
    <recommendedName>
        <fullName evidence="10">DNA 3'-5' helicase</fullName>
        <ecNumber evidence="10">5.6.2.4</ecNumber>
    </recommendedName>
    <alternativeName>
        <fullName evidence="11">DNA 3'-5' helicase II</fullName>
    </alternativeName>
</protein>
<dbReference type="AlphaFoldDB" id="W8RWX3"/>
<dbReference type="GO" id="GO:0033202">
    <property type="term" value="C:DNA helicase complex"/>
    <property type="evidence" value="ECO:0007669"/>
    <property type="project" value="TreeGrafter"/>
</dbReference>
<dbReference type="PROSITE" id="PS51198">
    <property type="entry name" value="UVRD_HELICASE_ATP_BIND"/>
    <property type="match status" value="1"/>
</dbReference>